<reference evidence="3 4" key="1">
    <citation type="submission" date="2014-04" db="EMBL/GenBank/DDBJ databases">
        <title>Whole genome of Muricauda olearia.</title>
        <authorList>
            <person name="Zhang X.-H."/>
            <person name="Tang K."/>
        </authorList>
    </citation>
    <scope>NUCLEOTIDE SEQUENCE [LARGE SCALE GENOMIC DNA]</scope>
    <source>
        <strain evidence="3 4">Th120</strain>
    </source>
</reference>
<organism evidence="3 4">
    <name type="scientific">Flagellimonas olearia</name>
    <dbReference type="NCBI Taxonomy" id="552546"/>
    <lineage>
        <taxon>Bacteria</taxon>
        <taxon>Pseudomonadati</taxon>
        <taxon>Bacteroidota</taxon>
        <taxon>Flavobacteriia</taxon>
        <taxon>Flavobacteriales</taxon>
        <taxon>Flavobacteriaceae</taxon>
        <taxon>Flagellimonas</taxon>
    </lineage>
</organism>
<evidence type="ECO:0000313" key="3">
    <source>
        <dbReference type="EMBL" id="RYC52266.1"/>
    </source>
</evidence>
<dbReference type="SMART" id="SM00465">
    <property type="entry name" value="GIYc"/>
    <property type="match status" value="1"/>
</dbReference>
<name>A0A444VNH3_9FLAO</name>
<dbReference type="PANTHER" id="PTHR34477:SF1">
    <property type="entry name" value="UPF0213 PROTEIN YHBQ"/>
    <property type="match status" value="1"/>
</dbReference>
<dbReference type="InterPro" id="IPR000305">
    <property type="entry name" value="GIY-YIG_endonuc"/>
</dbReference>
<dbReference type="PANTHER" id="PTHR34477">
    <property type="entry name" value="UPF0213 PROTEIN YHBQ"/>
    <property type="match status" value="1"/>
</dbReference>
<evidence type="ECO:0000256" key="1">
    <source>
        <dbReference type="ARBA" id="ARBA00007435"/>
    </source>
</evidence>
<keyword evidence="4" id="KW-1185">Reference proteome</keyword>
<evidence type="ECO:0000259" key="2">
    <source>
        <dbReference type="PROSITE" id="PS50164"/>
    </source>
</evidence>
<evidence type="ECO:0000313" key="4">
    <source>
        <dbReference type="Proteomes" id="UP000290261"/>
    </source>
</evidence>
<dbReference type="SUPFAM" id="SSF82771">
    <property type="entry name" value="GIY-YIG endonuclease"/>
    <property type="match status" value="1"/>
</dbReference>
<dbReference type="CDD" id="cd10456">
    <property type="entry name" value="GIY-YIG_UPF0213"/>
    <property type="match status" value="1"/>
</dbReference>
<accession>A0A444VNH3</accession>
<feature type="domain" description="GIY-YIG" evidence="2">
    <location>
        <begin position="2"/>
        <end position="78"/>
    </location>
</feature>
<dbReference type="InterPro" id="IPR050190">
    <property type="entry name" value="UPF0213_domain"/>
</dbReference>
<comment type="similarity">
    <text evidence="1">Belongs to the UPF0213 family.</text>
</comment>
<gene>
    <name evidence="3" type="ORF">DN53_10315</name>
</gene>
<dbReference type="RefSeq" id="WP_129653796.1">
    <property type="nucleotide sequence ID" value="NZ_ML142908.1"/>
</dbReference>
<dbReference type="PROSITE" id="PS50164">
    <property type="entry name" value="GIY_YIG"/>
    <property type="match status" value="1"/>
</dbReference>
<dbReference type="Proteomes" id="UP000290261">
    <property type="component" value="Unassembled WGS sequence"/>
</dbReference>
<dbReference type="InterPro" id="IPR035901">
    <property type="entry name" value="GIY-YIG_endonuc_sf"/>
</dbReference>
<dbReference type="Pfam" id="PF01541">
    <property type="entry name" value="GIY-YIG"/>
    <property type="match status" value="1"/>
</dbReference>
<protein>
    <submittedName>
        <fullName evidence="3">Excinuclease ABC subunit C</fullName>
    </submittedName>
</protein>
<dbReference type="Gene3D" id="3.40.1440.10">
    <property type="entry name" value="GIY-YIG endonuclease"/>
    <property type="match status" value="1"/>
</dbReference>
<proteinExistence type="inferred from homology"/>
<dbReference type="EMBL" id="JJMP01000003">
    <property type="protein sequence ID" value="RYC52266.1"/>
    <property type="molecule type" value="Genomic_DNA"/>
</dbReference>
<dbReference type="AlphaFoldDB" id="A0A444VNH3"/>
<comment type="caution">
    <text evidence="3">The sequence shown here is derived from an EMBL/GenBank/DDBJ whole genome shotgun (WGS) entry which is preliminary data.</text>
</comment>
<sequence length="96" mass="11438">MKLSYVYILKCSDGTFYTGVTSNLEKRFQEHSSGKHPRSYTFSRRPIELVYFEQFTNIAFAIQREKQVKKWSRAKKEALIQERQNTLPNLAKKKFQ</sequence>